<feature type="domain" description="Helicase C-terminal" evidence="10">
    <location>
        <begin position="569"/>
        <end position="731"/>
    </location>
</feature>
<evidence type="ECO:0000259" key="9">
    <source>
        <dbReference type="PROSITE" id="PS51192"/>
    </source>
</evidence>
<feature type="compositionally biased region" description="Polar residues" evidence="7">
    <location>
        <begin position="1267"/>
        <end position="1276"/>
    </location>
</feature>
<evidence type="ECO:0000256" key="1">
    <source>
        <dbReference type="ARBA" id="ARBA00022741"/>
    </source>
</evidence>
<evidence type="ECO:0000259" key="8">
    <source>
        <dbReference type="PROSITE" id="PS50014"/>
    </source>
</evidence>
<dbReference type="InterPro" id="IPR038718">
    <property type="entry name" value="SNF2-like_sf"/>
</dbReference>
<feature type="compositionally biased region" description="Polar residues" evidence="7">
    <location>
        <begin position="1618"/>
        <end position="1638"/>
    </location>
</feature>
<feature type="compositionally biased region" description="Polar residues" evidence="7">
    <location>
        <begin position="18"/>
        <end position="27"/>
    </location>
</feature>
<dbReference type="PROSITE" id="PS51192">
    <property type="entry name" value="HELICASE_ATP_BIND_1"/>
    <property type="match status" value="1"/>
</dbReference>
<feature type="compositionally biased region" description="Basic and acidic residues" evidence="7">
    <location>
        <begin position="1521"/>
        <end position="1556"/>
    </location>
</feature>
<dbReference type="InterPro" id="IPR000330">
    <property type="entry name" value="SNF2_N"/>
</dbReference>
<feature type="compositionally biased region" description="Basic and acidic residues" evidence="7">
    <location>
        <begin position="1569"/>
        <end position="1588"/>
    </location>
</feature>
<proteinExistence type="predicted"/>
<feature type="domain" description="Helicase ATP-binding" evidence="9">
    <location>
        <begin position="210"/>
        <end position="386"/>
    </location>
</feature>
<dbReference type="InterPro" id="IPR027417">
    <property type="entry name" value="P-loop_NTPase"/>
</dbReference>
<feature type="region of interest" description="Disordered" evidence="7">
    <location>
        <begin position="1472"/>
        <end position="1819"/>
    </location>
</feature>
<feature type="region of interest" description="Disordered" evidence="7">
    <location>
        <begin position="104"/>
        <end position="127"/>
    </location>
</feature>
<dbReference type="GO" id="GO:0045003">
    <property type="term" value="P:double-strand break repair via synthesis-dependent strand annealing"/>
    <property type="evidence" value="ECO:0007669"/>
    <property type="project" value="TreeGrafter"/>
</dbReference>
<evidence type="ECO:0000313" key="12">
    <source>
        <dbReference type="Proteomes" id="UP001054902"/>
    </source>
</evidence>
<feature type="compositionally biased region" description="Basic and acidic residues" evidence="7">
    <location>
        <begin position="1011"/>
        <end position="1028"/>
    </location>
</feature>
<evidence type="ECO:0000256" key="4">
    <source>
        <dbReference type="ARBA" id="ARBA00022840"/>
    </source>
</evidence>
<feature type="region of interest" description="Disordered" evidence="7">
    <location>
        <begin position="1193"/>
        <end position="1391"/>
    </location>
</feature>
<dbReference type="InterPro" id="IPR001487">
    <property type="entry name" value="Bromodomain"/>
</dbReference>
<gene>
    <name evidence="11" type="ORF">CTEN210_06438</name>
</gene>
<feature type="region of interest" description="Disordered" evidence="7">
    <location>
        <begin position="996"/>
        <end position="1045"/>
    </location>
</feature>
<feature type="compositionally biased region" description="Acidic residues" evidence="7">
    <location>
        <begin position="997"/>
        <end position="1010"/>
    </location>
</feature>
<dbReference type="Proteomes" id="UP001054902">
    <property type="component" value="Unassembled WGS sequence"/>
</dbReference>
<dbReference type="Gene3D" id="3.40.50.10810">
    <property type="entry name" value="Tandem AAA-ATPase domain"/>
    <property type="match status" value="1"/>
</dbReference>
<reference evidence="11 12" key="1">
    <citation type="journal article" date="2021" name="Sci. Rep.">
        <title>The genome of the diatom Chaetoceros tenuissimus carries an ancient integrated fragment of an extant virus.</title>
        <authorList>
            <person name="Hongo Y."/>
            <person name="Kimura K."/>
            <person name="Takaki Y."/>
            <person name="Yoshida Y."/>
            <person name="Baba S."/>
            <person name="Kobayashi G."/>
            <person name="Nagasaki K."/>
            <person name="Hano T."/>
            <person name="Tomaru Y."/>
        </authorList>
    </citation>
    <scope>NUCLEOTIDE SEQUENCE [LARGE SCALE GENOMIC DNA]</scope>
    <source>
        <strain evidence="11 12">NIES-3715</strain>
    </source>
</reference>
<dbReference type="Gene3D" id="1.20.120.850">
    <property type="entry name" value="SWI2/SNF2 ATPases, N-terminal domain"/>
    <property type="match status" value="1"/>
</dbReference>
<dbReference type="Pfam" id="PF00176">
    <property type="entry name" value="SNF2-rel_dom"/>
    <property type="match status" value="1"/>
</dbReference>
<dbReference type="InterPro" id="IPR036427">
    <property type="entry name" value="Bromodomain-like_sf"/>
</dbReference>
<dbReference type="CDD" id="cd18793">
    <property type="entry name" value="SF2_C_SNF"/>
    <property type="match status" value="1"/>
</dbReference>
<dbReference type="PROSITE" id="PS50014">
    <property type="entry name" value="BROMODOMAIN_2"/>
    <property type="match status" value="1"/>
</dbReference>
<feature type="domain" description="Bromo" evidence="8">
    <location>
        <begin position="783"/>
        <end position="862"/>
    </location>
</feature>
<feature type="compositionally biased region" description="Basic and acidic residues" evidence="7">
    <location>
        <begin position="1357"/>
        <end position="1369"/>
    </location>
</feature>
<feature type="compositionally biased region" description="Acidic residues" evidence="7">
    <location>
        <begin position="115"/>
        <end position="127"/>
    </location>
</feature>
<dbReference type="InterPro" id="IPR014001">
    <property type="entry name" value="Helicase_ATP-bd"/>
</dbReference>
<feature type="compositionally biased region" description="Basic and acidic residues" evidence="7">
    <location>
        <begin position="1229"/>
        <end position="1239"/>
    </location>
</feature>
<feature type="compositionally biased region" description="Basic and acidic residues" evidence="7">
    <location>
        <begin position="1328"/>
        <end position="1349"/>
    </location>
</feature>
<feature type="compositionally biased region" description="Basic residues" evidence="7">
    <location>
        <begin position="1508"/>
        <end position="1520"/>
    </location>
</feature>
<sequence length="1819" mass="206925">MFRKRKTTSSFGPDGRRLTSSTSTITKNHIRPLPQMNIQRQAFFPGIQSNSLQNKFKRPMTKRRSYDKSAEAALKASSLGPRKRMDGMAKLMARAGKGLSYKLPMKKNPNIMSDSEGEEEEEEVEEDRPFEPLCVWKSPWNEGECQGLEKIAVREMRADEYGVEEEVTVYRSPPKEAFNRNDQYVPPVLAKWLRPHQREGVQFMYECVMGMRDFDGTGCILADDMGLGKTLQSVTLIYTLLKTSLKANNEPTAKRVIVVCPCSLVKNWDNEFVKWLGPGAVKTLALAESDRKTVERSMDLFVRTKMFNVLICSYETIRTHIKRLNSKPDSCDLLVCDEAHRLKNNENQTSRALASLPAKRRVLLTGTPMQNDLGEFFAMVNFTNPGVLGTEENFRKYYLNPILTGREPDASERQKQRMAERQMELSEATNIFILRRVNTLNAQHLPPKLVQVVCCNLTEIQKNMYQHLISSKDMQHVLDGKQVNCLSSIQMLMKLCNHPSLIADEDPRQKSQAKGRRAAAKNQSYAEDEKSSAAPGADGVGKFLPDNAAGGGRGMNAPVRPEWSGKMFVLYRLMREMRKPGNGNDKIVIVSNYTQTLDLIGKMCRENSWGFCRLDGSISMKKRQKMVDEFNDPSSSLVAFLLSSKAGGCGLNLIGGNRLVLFDPDWNPAVDKQAAARCWRDGQKKRCFTYRFLATGTVEEKIFQRQLSKEGLQSIVDDKEQVNALSTKDLRNLFKMRSGTPSDTHDKLRCERCQTYDDNAEKEALKVLPKQLSACKDLLEIMSAHEDAKYFAAPLKPTEHDVSTEEYEKHVKQPMDLGTIKKKLYTDVSLPNSYKKPSEFSKDVNRIFTNVMKVWEPGCELADASRRLQSWWTEQWTQLVPRLMSMKPDDEEEKAKACSSEDENNEIDNCAYVHNERGEDFQEQLGMPDEENMRHWSHHHTTDTVDDPVFRAAMRGFDSVSFVFGLEVTWSLIQERQQEEEEKAALKELEAAQELGCIDECEDEDDDEEEDQKKPSKETDTVVEKSVESKPVPMDASDSESEDDDDATWNLFATFTKDQITSNSSLTCESDGCGNVACSHWKSDKDEEMKVCLKCQDEEFDGWPSGLEPKDQILRECIEQYCTKPKKVEEMIEEPSSTEVEMKDANVEIDVSEPEEVVCEAKPEKPQDKSPSEKKSTPKKKEWECGVCTYLNPNRSKKYSNRQMKPFPIHPEYNYNEENRSTESGGAKYQKDKKREHVQHYIPATIEDSSFPEKENPFYSYPHLNSGDRNMNGNHDGSNHSDVDNHYHDAFGYPSHAPHPQQQQQYHYEEHGQHPSNDVSPHHHTHHHQQDMHRRSPGYEHERNDDGPHRPYSHMVDNQEHQQHGHDEQKMEEEEEDNEHDGLPHAPYPPPPGFFYPYPPMMYPPPPPGAMIPGPPPPGAMIPGPPPPGVALFPGLPPPGAIPGPPPPGAVMMPYPPFPGYPMPPPPYYAPIEHVPSSDSQRKANPTSGADKTDTYNKKNVTKGTSQKARKNARARARANRLKEEIEIIKKKPAEQRTPEEVEKMTKFEAQRNEKNRKLREKARAKKKAYLEISKKKESERTEEERKLVKSLLHAKAKKSKDDRMRRIRQKVGDNASIGDSNASTSAFISRSFSIQESFTEDADRDDYLPPPPPETGTMPLYADQRQHFPLGSSLRDRSEPPSTVNTYARQATAFYNPDLPARPRSSSWSASRERGLPSTPERRAVSFRHHDDPDEHERSLSPINIEEERRSVAHSRSNTELAVDTGLSPSSWAQDFSPSMFDEKPAMNMHSSMRNMQIGRIDEGNEGRLKRGTSDASR</sequence>
<keyword evidence="12" id="KW-1185">Reference proteome</keyword>
<dbReference type="SMART" id="SM00297">
    <property type="entry name" value="BROMO"/>
    <property type="match status" value="1"/>
</dbReference>
<dbReference type="InterPro" id="IPR049730">
    <property type="entry name" value="SNF2/RAD54-like_C"/>
</dbReference>
<dbReference type="SUPFAM" id="SSF52540">
    <property type="entry name" value="P-loop containing nucleoside triphosphate hydrolases"/>
    <property type="match status" value="2"/>
</dbReference>
<feature type="compositionally biased region" description="Polar residues" evidence="7">
    <location>
        <begin position="1768"/>
        <end position="1778"/>
    </location>
</feature>
<dbReference type="SMART" id="SM00490">
    <property type="entry name" value="HELICc"/>
    <property type="match status" value="1"/>
</dbReference>
<dbReference type="GO" id="GO:0004386">
    <property type="term" value="F:helicase activity"/>
    <property type="evidence" value="ECO:0007669"/>
    <property type="project" value="UniProtKB-KW"/>
</dbReference>
<dbReference type="PANTHER" id="PTHR45629">
    <property type="entry name" value="SNF2/RAD54 FAMILY MEMBER"/>
    <property type="match status" value="1"/>
</dbReference>
<organism evidence="11 12">
    <name type="scientific">Chaetoceros tenuissimus</name>
    <dbReference type="NCBI Taxonomy" id="426638"/>
    <lineage>
        <taxon>Eukaryota</taxon>
        <taxon>Sar</taxon>
        <taxon>Stramenopiles</taxon>
        <taxon>Ochrophyta</taxon>
        <taxon>Bacillariophyta</taxon>
        <taxon>Coscinodiscophyceae</taxon>
        <taxon>Chaetocerotophycidae</taxon>
        <taxon>Chaetocerotales</taxon>
        <taxon>Chaetocerotaceae</taxon>
        <taxon>Chaetoceros</taxon>
    </lineage>
</organism>
<evidence type="ECO:0000256" key="3">
    <source>
        <dbReference type="ARBA" id="ARBA00022806"/>
    </source>
</evidence>
<name>A0AAD3CPU9_9STRA</name>
<protein>
    <submittedName>
        <fullName evidence="11">DNA repair and recombination protein RAD54 and RAD54-like protein</fullName>
    </submittedName>
</protein>
<keyword evidence="3" id="KW-0347">Helicase</keyword>
<dbReference type="GO" id="GO:0005524">
    <property type="term" value="F:ATP binding"/>
    <property type="evidence" value="ECO:0007669"/>
    <property type="project" value="UniProtKB-KW"/>
</dbReference>
<evidence type="ECO:0000256" key="7">
    <source>
        <dbReference type="SAM" id="MobiDB-lite"/>
    </source>
</evidence>
<feature type="compositionally biased region" description="Basic and acidic residues" evidence="7">
    <location>
        <begin position="1159"/>
        <end position="1181"/>
    </location>
</feature>
<evidence type="ECO:0000256" key="6">
    <source>
        <dbReference type="PROSITE-ProRule" id="PRU00035"/>
    </source>
</evidence>
<dbReference type="Pfam" id="PF00271">
    <property type="entry name" value="Helicase_C"/>
    <property type="match status" value="1"/>
</dbReference>
<dbReference type="GO" id="GO:0007131">
    <property type="term" value="P:reciprocal meiotic recombination"/>
    <property type="evidence" value="ECO:0007669"/>
    <property type="project" value="TreeGrafter"/>
</dbReference>
<feature type="compositionally biased region" description="Polar residues" evidence="7">
    <location>
        <begin position="1498"/>
        <end position="1507"/>
    </location>
</feature>
<dbReference type="Pfam" id="PF00439">
    <property type="entry name" value="Bromodomain"/>
    <property type="match status" value="1"/>
</dbReference>
<feature type="compositionally biased region" description="Basic and acidic residues" evidence="7">
    <location>
        <begin position="1712"/>
        <end position="1740"/>
    </location>
</feature>
<evidence type="ECO:0000256" key="2">
    <source>
        <dbReference type="ARBA" id="ARBA00022801"/>
    </source>
</evidence>
<dbReference type="GO" id="GO:0005634">
    <property type="term" value="C:nucleus"/>
    <property type="evidence" value="ECO:0007669"/>
    <property type="project" value="TreeGrafter"/>
</dbReference>
<keyword evidence="1" id="KW-0547">Nucleotide-binding</keyword>
<dbReference type="EMBL" id="BLLK01000038">
    <property type="protein sequence ID" value="GFH49962.1"/>
    <property type="molecule type" value="Genomic_DNA"/>
</dbReference>
<dbReference type="GO" id="GO:0016787">
    <property type="term" value="F:hydrolase activity"/>
    <property type="evidence" value="ECO:0007669"/>
    <property type="project" value="UniProtKB-KW"/>
</dbReference>
<dbReference type="CDD" id="cd18004">
    <property type="entry name" value="DEXHc_RAD54"/>
    <property type="match status" value="1"/>
</dbReference>
<keyword evidence="2" id="KW-0378">Hydrolase</keyword>
<evidence type="ECO:0000259" key="10">
    <source>
        <dbReference type="PROSITE" id="PS51194"/>
    </source>
</evidence>
<dbReference type="Gene3D" id="3.40.50.300">
    <property type="entry name" value="P-loop containing nucleotide triphosphate hydrolases"/>
    <property type="match status" value="1"/>
</dbReference>
<dbReference type="InterPro" id="IPR050496">
    <property type="entry name" value="SNF2_RAD54_helicase_repair"/>
</dbReference>
<feature type="region of interest" description="Disordered" evidence="7">
    <location>
        <begin position="55"/>
        <end position="78"/>
    </location>
</feature>
<keyword evidence="4" id="KW-0067">ATP-binding</keyword>
<feature type="region of interest" description="Disordered" evidence="7">
    <location>
        <begin position="1129"/>
        <end position="1181"/>
    </location>
</feature>
<feature type="compositionally biased region" description="Basic residues" evidence="7">
    <location>
        <begin position="1557"/>
        <end position="1568"/>
    </location>
</feature>
<feature type="compositionally biased region" description="Polar residues" evidence="7">
    <location>
        <begin position="1477"/>
        <end position="1490"/>
    </location>
</feature>
<accession>A0AAD3CPU9</accession>
<dbReference type="FunFam" id="3.40.50.300:FF:000332">
    <property type="entry name" value="DNA repair and recombination protein RAD54-like"/>
    <property type="match status" value="1"/>
</dbReference>
<feature type="compositionally biased region" description="Acidic residues" evidence="7">
    <location>
        <begin position="1370"/>
        <end position="1379"/>
    </location>
</feature>
<dbReference type="InterPro" id="IPR001650">
    <property type="entry name" value="Helicase_C-like"/>
</dbReference>
<dbReference type="Gene3D" id="1.20.920.10">
    <property type="entry name" value="Bromodomain-like"/>
    <property type="match status" value="1"/>
</dbReference>
<evidence type="ECO:0000313" key="11">
    <source>
        <dbReference type="EMBL" id="GFH49962.1"/>
    </source>
</evidence>
<feature type="compositionally biased region" description="Basic and acidic residues" evidence="7">
    <location>
        <begin position="1277"/>
        <end position="1289"/>
    </location>
</feature>
<feature type="compositionally biased region" description="Polar residues" evidence="7">
    <location>
        <begin position="1681"/>
        <end position="1690"/>
    </location>
</feature>
<feature type="region of interest" description="Disordered" evidence="7">
    <location>
        <begin position="503"/>
        <end position="557"/>
    </location>
</feature>
<dbReference type="PANTHER" id="PTHR45629:SF7">
    <property type="entry name" value="DNA EXCISION REPAIR PROTEIN ERCC-6-RELATED"/>
    <property type="match status" value="1"/>
</dbReference>
<dbReference type="SUPFAM" id="SSF47370">
    <property type="entry name" value="Bromodomain"/>
    <property type="match status" value="1"/>
</dbReference>
<dbReference type="GO" id="GO:0015616">
    <property type="term" value="F:DNA translocase activity"/>
    <property type="evidence" value="ECO:0007669"/>
    <property type="project" value="TreeGrafter"/>
</dbReference>
<dbReference type="SMART" id="SM00487">
    <property type="entry name" value="DEXDc"/>
    <property type="match status" value="1"/>
</dbReference>
<keyword evidence="5 6" id="KW-0103">Bromodomain</keyword>
<feature type="compositionally biased region" description="Basic and acidic residues" evidence="7">
    <location>
        <begin position="1801"/>
        <end position="1819"/>
    </location>
</feature>
<comment type="caution">
    <text evidence="11">The sequence shown here is derived from an EMBL/GenBank/DDBJ whole genome shotgun (WGS) entry which is preliminary data.</text>
</comment>
<dbReference type="PROSITE" id="PS51194">
    <property type="entry name" value="HELICASE_CTER"/>
    <property type="match status" value="1"/>
</dbReference>
<evidence type="ECO:0000256" key="5">
    <source>
        <dbReference type="ARBA" id="ARBA00023117"/>
    </source>
</evidence>
<feature type="region of interest" description="Disordered" evidence="7">
    <location>
        <begin position="1"/>
        <end position="28"/>
    </location>
</feature>